<comment type="subunit">
    <text evidence="10">The type I restriction/modification system is composed of three polypeptides R, M and S.</text>
</comment>
<dbReference type="GO" id="GO:0005524">
    <property type="term" value="F:ATP binding"/>
    <property type="evidence" value="ECO:0007669"/>
    <property type="project" value="UniProtKB-KW"/>
</dbReference>
<keyword evidence="4 10" id="KW-0547">Nucleotide-binding</keyword>
<dbReference type="InterPro" id="IPR014001">
    <property type="entry name" value="Helicase_ATP-bd"/>
</dbReference>
<evidence type="ECO:0000256" key="10">
    <source>
        <dbReference type="RuleBase" id="RU364115"/>
    </source>
</evidence>
<evidence type="ECO:0000256" key="6">
    <source>
        <dbReference type="ARBA" id="ARBA00022759"/>
    </source>
</evidence>
<keyword evidence="6" id="KW-0255">Endonuclease</keyword>
<dbReference type="PANTHER" id="PTHR30195">
    <property type="entry name" value="TYPE I SITE-SPECIFIC DEOXYRIBONUCLEASE PROTEIN SUBUNIT M AND R"/>
    <property type="match status" value="1"/>
</dbReference>
<dbReference type="GO" id="GO:0003677">
    <property type="term" value="F:DNA binding"/>
    <property type="evidence" value="ECO:0007669"/>
    <property type="project" value="UniProtKB-KW"/>
</dbReference>
<evidence type="ECO:0000256" key="7">
    <source>
        <dbReference type="ARBA" id="ARBA00022801"/>
    </source>
</evidence>
<comment type="similarity">
    <text evidence="2 10">Belongs to the HsdR family.</text>
</comment>
<evidence type="ECO:0000259" key="12">
    <source>
        <dbReference type="PROSITE" id="PS51192"/>
    </source>
</evidence>
<dbReference type="CDD" id="cd18800">
    <property type="entry name" value="SF2_C_EcoR124I-like"/>
    <property type="match status" value="1"/>
</dbReference>
<comment type="caution">
    <text evidence="13">The sequence shown here is derived from an EMBL/GenBank/DDBJ whole genome shotgun (WGS) entry which is preliminary data.</text>
</comment>
<feature type="domain" description="Helicase ATP-binding" evidence="12">
    <location>
        <begin position="305"/>
        <end position="467"/>
    </location>
</feature>
<comment type="function">
    <text evidence="10">Subunit R is required for both nuclease and ATPase activities, but not for modification.</text>
</comment>
<dbReference type="CDD" id="cd18030">
    <property type="entry name" value="DEXHc_RE_I_HsdR"/>
    <property type="match status" value="1"/>
</dbReference>
<evidence type="ECO:0000256" key="9">
    <source>
        <dbReference type="ARBA" id="ARBA00023125"/>
    </source>
</evidence>
<dbReference type="InterPro" id="IPR004473">
    <property type="entry name" value="Restrct_endonuc_typeI_HsdR"/>
</dbReference>
<dbReference type="InterPro" id="IPR021810">
    <property type="entry name" value="T1RH-like_C"/>
</dbReference>
<dbReference type="Pfam" id="PF04313">
    <property type="entry name" value="HSDR_N"/>
    <property type="match status" value="1"/>
</dbReference>
<dbReference type="EMBL" id="DSOL01000211">
    <property type="protein sequence ID" value="HEN28455.1"/>
    <property type="molecule type" value="Genomic_DNA"/>
</dbReference>
<comment type="catalytic activity">
    <reaction evidence="1 10">
        <text>Endonucleolytic cleavage of DNA to give random double-stranded fragments with terminal 5'-phosphates, ATP is simultaneously hydrolyzed.</text>
        <dbReference type="EC" id="3.1.21.3"/>
    </reaction>
</comment>
<dbReference type="PROSITE" id="PS51192">
    <property type="entry name" value="HELICASE_ATP_BIND_1"/>
    <property type="match status" value="1"/>
</dbReference>
<dbReference type="InterPro" id="IPR040980">
    <property type="entry name" value="SWI2_SNF2"/>
</dbReference>
<dbReference type="InterPro" id="IPR055180">
    <property type="entry name" value="HsdR_RecA-like_helicase_dom_2"/>
</dbReference>
<evidence type="ECO:0000256" key="1">
    <source>
        <dbReference type="ARBA" id="ARBA00000851"/>
    </source>
</evidence>
<evidence type="ECO:0000256" key="3">
    <source>
        <dbReference type="ARBA" id="ARBA00022722"/>
    </source>
</evidence>
<keyword evidence="3" id="KW-0540">Nuclease</keyword>
<dbReference type="InterPro" id="IPR027417">
    <property type="entry name" value="P-loop_NTPase"/>
</dbReference>
<evidence type="ECO:0000256" key="11">
    <source>
        <dbReference type="SAM" id="Coils"/>
    </source>
</evidence>
<dbReference type="SUPFAM" id="SSF52540">
    <property type="entry name" value="P-loop containing nucleoside triphosphate hydrolases"/>
    <property type="match status" value="2"/>
</dbReference>
<evidence type="ECO:0000256" key="5">
    <source>
        <dbReference type="ARBA" id="ARBA00022747"/>
    </source>
</evidence>
<accession>A0A7C2P7Z1</accession>
<dbReference type="GO" id="GO:0009035">
    <property type="term" value="F:type I site-specific deoxyribonuclease activity"/>
    <property type="evidence" value="ECO:0007669"/>
    <property type="project" value="UniProtKB-EC"/>
</dbReference>
<dbReference type="AlphaFoldDB" id="A0A7C2P7Z1"/>
<dbReference type="EC" id="3.1.21.3" evidence="10"/>
<dbReference type="PANTHER" id="PTHR30195:SF15">
    <property type="entry name" value="TYPE I RESTRICTION ENZYME HINDI ENDONUCLEASE SUBUNIT"/>
    <property type="match status" value="1"/>
</dbReference>
<sequence length="1020" mass="119724">MIGHLTEDYLVEQPAINWFKEIGYSYIHGSELIPDNGERDSYRHCVLKKRFLNAIKRINPWLQDKHAEEVYKKVIELEHPDFTIKGKIFYELLTGGVRVSLREGHEERTRIAKLVDFNNIQNNEFLVANQFKVEYQFENGRFRKPDLVVFINGLPVAVFEFKSLNASETAKDAYLDHMVKMKEIPQLYAYSQIVVASDGYETKYGSPTSDWERFFIWEGILSDDDLKVEETEDGSLRYFYQNKEMTSLEVLIKGLFMKEHLLEFINDFVLYERSGETYEKKIAIYTQFYTVKKAIERTIKSVVEGKSPEERRIGVVWHTQGSGKSITMLFYARKALNTKELENPLLIFITDRNNLDEQLYKLFSYIPIVKRAETIKDLQETIKNTQTGIIFTTIQKFGKTKSEEYPFLTDRKNIIVIADEAHRSQYRELARNLRKAIPNASFMGFTATPIELHDRDTFLVFGEPISIYSMDKALRHKVIVPIYYEPRLVELHLANEFIDDEFEEISESLDPVVKEEVKRKFARLESLILNEERIEKIAKDIVEHFNKRNEELQGKGMVVVISRKVAVALYNAIKKLPDAPSIEVIMSGNKQKDPPEFHPHIRNEREMEEIRDNFKNFEKDPKMVIVVDMLLTGFDVPCLHTMYFDKPMKNHSLVQAIARVNRVFKDKPAGLIVDYIGIADNLRKSLSQYTIETINQVLTDINQVINVLKEKYDVVSSMFHGLEFKSWKFMQPEELSNLTVSAYNRLESEEQKQKFLKNYLSLKKIYALASPHPETIKIKNDVQFFEMIKKMIVKYSTRIEKEISRELEYEIQQLISKSISAKEPVDIFSLLKKEKPDISILDEDFLNQFKSLPQKNYAVDLLLKLLRDDIRLRMKKNQFRYSSLQEKLQQLIERYNYKLISTTEAMNELIEVARQLKRKVDEGKELNLSEEELAFYDALLNEKKFFEREEQIIEIARILVNRLGNFVKIVDWNKKNTLRAKIKVEIREILANRLAEKADYNDVTRLTEEIFETVESVYAA</sequence>
<organism evidence="13">
    <name type="scientific">candidate division WOR-3 bacterium</name>
    <dbReference type="NCBI Taxonomy" id="2052148"/>
    <lineage>
        <taxon>Bacteria</taxon>
        <taxon>Bacteria division WOR-3</taxon>
    </lineage>
</organism>
<dbReference type="InterPro" id="IPR007409">
    <property type="entry name" value="Restrct_endonuc_type1_HsdR_N"/>
</dbReference>
<dbReference type="InterPro" id="IPR051268">
    <property type="entry name" value="Type-I_R_enzyme_R_subunit"/>
</dbReference>
<dbReference type="Gene3D" id="3.40.50.300">
    <property type="entry name" value="P-loop containing nucleotide triphosphate hydrolases"/>
    <property type="match status" value="2"/>
</dbReference>
<dbReference type="GO" id="GO:0009307">
    <property type="term" value="P:DNA restriction-modification system"/>
    <property type="evidence" value="ECO:0007669"/>
    <property type="project" value="UniProtKB-KW"/>
</dbReference>
<protein>
    <recommendedName>
        <fullName evidence="10">Type I restriction enzyme endonuclease subunit</fullName>
        <shortName evidence="10">R protein</shortName>
        <ecNumber evidence="10">3.1.21.3</ecNumber>
    </recommendedName>
</protein>
<dbReference type="Gene3D" id="3.90.1570.50">
    <property type="match status" value="1"/>
</dbReference>
<keyword evidence="8 10" id="KW-0067">ATP-binding</keyword>
<evidence type="ECO:0000256" key="8">
    <source>
        <dbReference type="ARBA" id="ARBA00022840"/>
    </source>
</evidence>
<evidence type="ECO:0000313" key="13">
    <source>
        <dbReference type="EMBL" id="HEN28455.1"/>
    </source>
</evidence>
<keyword evidence="11" id="KW-0175">Coiled coil</keyword>
<feature type="coiled-coil region" evidence="11">
    <location>
        <begin position="874"/>
        <end position="926"/>
    </location>
</feature>
<proteinExistence type="inferred from homology"/>
<gene>
    <name evidence="13" type="ORF">ENQ77_07405</name>
</gene>
<dbReference type="Pfam" id="PF22679">
    <property type="entry name" value="T1R_D3-like"/>
    <property type="match status" value="1"/>
</dbReference>
<keyword evidence="7 10" id="KW-0378">Hydrolase</keyword>
<dbReference type="NCBIfam" id="TIGR00348">
    <property type="entry name" value="hsdR"/>
    <property type="match status" value="1"/>
</dbReference>
<dbReference type="Pfam" id="PF18766">
    <property type="entry name" value="SWI2_SNF2"/>
    <property type="match status" value="1"/>
</dbReference>
<name>A0A7C2P7Z1_UNCW3</name>
<evidence type="ECO:0000256" key="2">
    <source>
        <dbReference type="ARBA" id="ARBA00008598"/>
    </source>
</evidence>
<keyword evidence="9 10" id="KW-0238">DNA-binding</keyword>
<evidence type="ECO:0000256" key="4">
    <source>
        <dbReference type="ARBA" id="ARBA00022741"/>
    </source>
</evidence>
<reference evidence="13" key="1">
    <citation type="journal article" date="2020" name="mSystems">
        <title>Genome- and Community-Level Interaction Insights into Carbon Utilization and Element Cycling Functions of Hydrothermarchaeota in Hydrothermal Sediment.</title>
        <authorList>
            <person name="Zhou Z."/>
            <person name="Liu Y."/>
            <person name="Xu W."/>
            <person name="Pan J."/>
            <person name="Luo Z.H."/>
            <person name="Li M."/>
        </authorList>
    </citation>
    <scope>NUCLEOTIDE SEQUENCE [LARGE SCALE GENOMIC DNA]</scope>
    <source>
        <strain evidence="13">SpSt-34</strain>
    </source>
</reference>
<dbReference type="SMART" id="SM00487">
    <property type="entry name" value="DEXDc"/>
    <property type="match status" value="1"/>
</dbReference>
<dbReference type="Pfam" id="PF11867">
    <property type="entry name" value="T1RH-like_C"/>
    <property type="match status" value="1"/>
</dbReference>
<keyword evidence="5 10" id="KW-0680">Restriction system</keyword>
<dbReference type="CDD" id="cd22332">
    <property type="entry name" value="HsdR_N"/>
    <property type="match status" value="1"/>
</dbReference>